<dbReference type="AlphaFoldDB" id="A0A7Y9DQ58"/>
<evidence type="ECO:0000256" key="1">
    <source>
        <dbReference type="SAM" id="Phobius"/>
    </source>
</evidence>
<evidence type="ECO:0000313" key="3">
    <source>
        <dbReference type="Proteomes" id="UP000521922"/>
    </source>
</evidence>
<feature type="transmembrane region" description="Helical" evidence="1">
    <location>
        <begin position="28"/>
        <end position="50"/>
    </location>
</feature>
<proteinExistence type="predicted"/>
<comment type="caution">
    <text evidence="2">The sequence shown here is derived from an EMBL/GenBank/DDBJ whole genome shotgun (WGS) entry which is preliminary data.</text>
</comment>
<dbReference type="Proteomes" id="UP000521922">
    <property type="component" value="Unassembled WGS sequence"/>
</dbReference>
<sequence length="148" mass="15215">MHAVLIAVHAAAATVALAAGLAALRYPVLIGTHAVGTVLMGVTLAGALWVGRAGNTTVLNVVFLALLVLSLVMSWRSVRAWQHRPAVGESTSASYVAAVGFNCISLVTGLLAIAALRTDWGPVAIIAAGVLPTLIGRIPLNRALHARQ</sequence>
<protein>
    <submittedName>
        <fullName evidence="2">FtsH-binding integral membrane protein</fullName>
    </submittedName>
</protein>
<feature type="transmembrane region" description="Helical" evidence="1">
    <location>
        <begin position="123"/>
        <end position="140"/>
    </location>
</feature>
<keyword evidence="1" id="KW-0812">Transmembrane</keyword>
<gene>
    <name evidence="2" type="ORF">BJ968_004229</name>
</gene>
<accession>A0A7Y9DQ58</accession>
<reference evidence="2 3" key="1">
    <citation type="submission" date="2020-07" db="EMBL/GenBank/DDBJ databases">
        <title>Sequencing the genomes of 1000 actinobacteria strains.</title>
        <authorList>
            <person name="Klenk H.-P."/>
        </authorList>
    </citation>
    <scope>NUCLEOTIDE SEQUENCE [LARGE SCALE GENOMIC DNA]</scope>
    <source>
        <strain evidence="2 3">DSM 7487</strain>
    </source>
</reference>
<dbReference type="RefSeq" id="WP_179755249.1">
    <property type="nucleotide sequence ID" value="NZ_BAAAGN010000013.1"/>
</dbReference>
<evidence type="ECO:0000313" key="2">
    <source>
        <dbReference type="EMBL" id="NYD24689.1"/>
    </source>
</evidence>
<feature type="transmembrane region" description="Helical" evidence="1">
    <location>
        <begin position="57"/>
        <end position="75"/>
    </location>
</feature>
<feature type="transmembrane region" description="Helical" evidence="1">
    <location>
        <begin position="95"/>
        <end position="116"/>
    </location>
</feature>
<name>A0A7Y9DQ58_9ACTN</name>
<keyword evidence="1" id="KW-0472">Membrane</keyword>
<organism evidence="2 3">
    <name type="scientific">Kineococcus aurantiacus</name>
    <dbReference type="NCBI Taxonomy" id="37633"/>
    <lineage>
        <taxon>Bacteria</taxon>
        <taxon>Bacillati</taxon>
        <taxon>Actinomycetota</taxon>
        <taxon>Actinomycetes</taxon>
        <taxon>Kineosporiales</taxon>
        <taxon>Kineosporiaceae</taxon>
        <taxon>Kineococcus</taxon>
    </lineage>
</organism>
<keyword evidence="3" id="KW-1185">Reference proteome</keyword>
<keyword evidence="1" id="KW-1133">Transmembrane helix</keyword>
<dbReference type="EMBL" id="JACCBB010000001">
    <property type="protein sequence ID" value="NYD24689.1"/>
    <property type="molecule type" value="Genomic_DNA"/>
</dbReference>